<dbReference type="CDD" id="cd05233">
    <property type="entry name" value="SDR_c"/>
    <property type="match status" value="1"/>
</dbReference>
<evidence type="ECO:0000313" key="4">
    <source>
        <dbReference type="EMBL" id="MBE9026070.1"/>
    </source>
</evidence>
<dbReference type="Pfam" id="PF13561">
    <property type="entry name" value="adh_short_C2"/>
    <property type="match status" value="1"/>
</dbReference>
<dbReference type="Gene3D" id="3.40.50.720">
    <property type="entry name" value="NAD(P)-binding Rossmann-like Domain"/>
    <property type="match status" value="1"/>
</dbReference>
<dbReference type="PRINTS" id="PR00081">
    <property type="entry name" value="GDHRDH"/>
</dbReference>
<evidence type="ECO:0000256" key="2">
    <source>
        <dbReference type="ARBA" id="ARBA00023002"/>
    </source>
</evidence>
<evidence type="ECO:0000259" key="3">
    <source>
        <dbReference type="SMART" id="SM00822"/>
    </source>
</evidence>
<dbReference type="RefSeq" id="WP_193921583.1">
    <property type="nucleotide sequence ID" value="NZ_JADEXS020000001.1"/>
</dbReference>
<dbReference type="PANTHER" id="PTHR24321">
    <property type="entry name" value="DEHYDROGENASES, SHORT CHAIN"/>
    <property type="match status" value="1"/>
</dbReference>
<name>A0A8J7DFW0_DESMC</name>
<dbReference type="InterPro" id="IPR057326">
    <property type="entry name" value="KR_dom"/>
</dbReference>
<dbReference type="AlphaFoldDB" id="A0A8J7DFW0"/>
<comment type="similarity">
    <text evidence="1">Belongs to the short-chain dehydrogenases/reductases (SDR) family.</text>
</comment>
<keyword evidence="2" id="KW-0560">Oxidoreductase</keyword>
<reference evidence="4" key="1">
    <citation type="submission" date="2020-10" db="EMBL/GenBank/DDBJ databases">
        <authorList>
            <person name="Castelo-Branco R."/>
            <person name="Eusebio N."/>
            <person name="Adriana R."/>
            <person name="Vieira A."/>
            <person name="Brugerolle De Fraissinette N."/>
            <person name="Rezende De Castro R."/>
            <person name="Schneider M.P."/>
            <person name="Vasconcelos V."/>
            <person name="Leao P.N."/>
        </authorList>
    </citation>
    <scope>NUCLEOTIDE SEQUENCE</scope>
    <source>
        <strain evidence="4">LEGE 12446</strain>
    </source>
</reference>
<feature type="domain" description="Ketoreductase" evidence="3">
    <location>
        <begin position="8"/>
        <end position="193"/>
    </location>
</feature>
<dbReference type="Proteomes" id="UP000622533">
    <property type="component" value="Unassembled WGS sequence"/>
</dbReference>
<keyword evidence="5" id="KW-1185">Reference proteome</keyword>
<dbReference type="PROSITE" id="PS00061">
    <property type="entry name" value="ADH_SHORT"/>
    <property type="match status" value="1"/>
</dbReference>
<dbReference type="InterPro" id="IPR020904">
    <property type="entry name" value="Sc_DH/Rdtase_CS"/>
</dbReference>
<dbReference type="FunFam" id="3.40.50.720:FF:000084">
    <property type="entry name" value="Short-chain dehydrogenase reductase"/>
    <property type="match status" value="1"/>
</dbReference>
<accession>A0A8J7DFW0</accession>
<dbReference type="SUPFAM" id="SSF51735">
    <property type="entry name" value="NAD(P)-binding Rossmann-fold domains"/>
    <property type="match status" value="1"/>
</dbReference>
<dbReference type="PRINTS" id="PR00080">
    <property type="entry name" value="SDRFAMILY"/>
</dbReference>
<gene>
    <name evidence="4" type="ORF">IQ276_27715</name>
</gene>
<dbReference type="InterPro" id="IPR036291">
    <property type="entry name" value="NAD(P)-bd_dom_sf"/>
</dbReference>
<dbReference type="PANTHER" id="PTHR24321:SF11">
    <property type="entry name" value="BLR0893 PROTEIN"/>
    <property type="match status" value="1"/>
</dbReference>
<dbReference type="NCBIfam" id="NF005559">
    <property type="entry name" value="PRK07231.1"/>
    <property type="match status" value="1"/>
</dbReference>
<dbReference type="GO" id="GO:0016491">
    <property type="term" value="F:oxidoreductase activity"/>
    <property type="evidence" value="ECO:0007669"/>
    <property type="project" value="UniProtKB-KW"/>
</dbReference>
<comment type="caution">
    <text evidence="4">The sequence shown here is derived from an EMBL/GenBank/DDBJ whole genome shotgun (WGS) entry which is preliminary data.</text>
</comment>
<evidence type="ECO:0000313" key="5">
    <source>
        <dbReference type="Proteomes" id="UP000622533"/>
    </source>
</evidence>
<dbReference type="EMBL" id="JADEXS010000530">
    <property type="protein sequence ID" value="MBE9026070.1"/>
    <property type="molecule type" value="Genomic_DNA"/>
</dbReference>
<protein>
    <submittedName>
        <fullName evidence="4">SDR family oxidoreductase</fullName>
    </submittedName>
</protein>
<dbReference type="NCBIfam" id="NF004818">
    <property type="entry name" value="PRK06172.1"/>
    <property type="match status" value="1"/>
</dbReference>
<dbReference type="SMART" id="SM00822">
    <property type="entry name" value="PKS_KR"/>
    <property type="match status" value="1"/>
</dbReference>
<proteinExistence type="inferred from homology"/>
<evidence type="ECO:0000256" key="1">
    <source>
        <dbReference type="ARBA" id="ARBA00006484"/>
    </source>
</evidence>
<dbReference type="InterPro" id="IPR002347">
    <property type="entry name" value="SDR_fam"/>
</dbReference>
<organism evidence="4 5">
    <name type="scientific">Desmonostoc muscorum LEGE 12446</name>
    <dbReference type="NCBI Taxonomy" id="1828758"/>
    <lineage>
        <taxon>Bacteria</taxon>
        <taxon>Bacillati</taxon>
        <taxon>Cyanobacteriota</taxon>
        <taxon>Cyanophyceae</taxon>
        <taxon>Nostocales</taxon>
        <taxon>Nostocaceae</taxon>
        <taxon>Desmonostoc</taxon>
    </lineage>
</organism>
<sequence>MSGQLDGKVALVTGASSGIGRASAIAFARAGAKVVAASRRIPEGEATAHQIQEIGGEAIFIKTDVSKADDVEALIQKTVDIYGRLDCACNNAGFGGGAIPLTDMSEEDWDRLIDVNLKGTWLCLKYQIRAMLKQGSGAIVNIASIAGVAGIPGLAGYSATKGGITALSKAAAMEYALAGIRINVISPGAIATDMLATLPADVLAQLRAMHPIGRTGKPEEVADTVVWLCSDAASFITGHNMMVDGGYTTQ</sequence>